<protein>
    <submittedName>
        <fullName evidence="2">Iron-sulfur cluster assembly scaffold protein</fullName>
    </submittedName>
</protein>
<evidence type="ECO:0000313" key="2">
    <source>
        <dbReference type="EMBL" id="TCJ16445.1"/>
    </source>
</evidence>
<gene>
    <name evidence="2" type="ORF">E0L93_10005</name>
</gene>
<organism evidence="2 3">
    <name type="scientific">Rubrobacter taiwanensis</name>
    <dbReference type="NCBI Taxonomy" id="185139"/>
    <lineage>
        <taxon>Bacteria</taxon>
        <taxon>Bacillati</taxon>
        <taxon>Actinomycetota</taxon>
        <taxon>Rubrobacteria</taxon>
        <taxon>Rubrobacterales</taxon>
        <taxon>Rubrobacteraceae</taxon>
        <taxon>Rubrobacter</taxon>
    </lineage>
</organism>
<dbReference type="PANTHER" id="PTHR10093">
    <property type="entry name" value="IRON-SULFUR CLUSTER ASSEMBLY ENZYME NIFU HOMOLOG"/>
    <property type="match status" value="1"/>
</dbReference>
<name>A0A4R1BGS2_9ACTN</name>
<dbReference type="RefSeq" id="WP_132691485.1">
    <property type="nucleotide sequence ID" value="NZ_SKBU01000016.1"/>
</dbReference>
<dbReference type="EMBL" id="SKBU01000016">
    <property type="protein sequence ID" value="TCJ16445.1"/>
    <property type="molecule type" value="Genomic_DNA"/>
</dbReference>
<dbReference type="Pfam" id="PF01592">
    <property type="entry name" value="NifU_N"/>
    <property type="match status" value="1"/>
</dbReference>
<dbReference type="AlphaFoldDB" id="A0A4R1BGS2"/>
<keyword evidence="3" id="KW-1185">Reference proteome</keyword>
<comment type="caution">
    <text evidence="2">The sequence shown here is derived from an EMBL/GenBank/DDBJ whole genome shotgun (WGS) entry which is preliminary data.</text>
</comment>
<dbReference type="CDD" id="cd06664">
    <property type="entry name" value="IscU_like"/>
    <property type="match status" value="1"/>
</dbReference>
<dbReference type="InterPro" id="IPR002871">
    <property type="entry name" value="NIF_FeS_clus_asmbl_NifU_N"/>
</dbReference>
<dbReference type="GO" id="GO:0016226">
    <property type="term" value="P:iron-sulfur cluster assembly"/>
    <property type="evidence" value="ECO:0007669"/>
    <property type="project" value="InterPro"/>
</dbReference>
<dbReference type="Gene3D" id="3.90.1010.10">
    <property type="match status" value="1"/>
</dbReference>
<dbReference type="GO" id="GO:0051536">
    <property type="term" value="F:iron-sulfur cluster binding"/>
    <property type="evidence" value="ECO:0007669"/>
    <property type="project" value="InterPro"/>
</dbReference>
<proteinExistence type="predicted"/>
<evidence type="ECO:0000259" key="1">
    <source>
        <dbReference type="Pfam" id="PF01592"/>
    </source>
</evidence>
<sequence>MTRRQRVELLLDHYGDPRRYGVLSGADAAASVGNPECGGWVTVYLKTDGFRVEDLSFEGEGDTITIAGASLLMELVLERGLTLDEVLELSSGELVAIMGRDIVGRRTKNAALALGALKTAVREYRRARLSGAAM</sequence>
<dbReference type="OrthoDB" id="5243437at2"/>
<accession>A0A4R1BGS2</accession>
<dbReference type="SUPFAM" id="SSF82649">
    <property type="entry name" value="SufE/NifU"/>
    <property type="match status" value="1"/>
</dbReference>
<evidence type="ECO:0000313" key="3">
    <source>
        <dbReference type="Proteomes" id="UP000295244"/>
    </source>
</evidence>
<feature type="domain" description="NIF system FeS cluster assembly NifU N-terminal" evidence="1">
    <location>
        <begin position="10"/>
        <end position="127"/>
    </location>
</feature>
<dbReference type="Proteomes" id="UP000295244">
    <property type="component" value="Unassembled WGS sequence"/>
</dbReference>
<reference evidence="2 3" key="1">
    <citation type="submission" date="2019-03" db="EMBL/GenBank/DDBJ databases">
        <title>Whole genome sequence of a novel Rubrobacter taiwanensis strain, isolated from Yellowstone National Park.</title>
        <authorList>
            <person name="Freed S."/>
            <person name="Ramaley R.F."/>
            <person name="Kyndt J.A."/>
        </authorList>
    </citation>
    <scope>NUCLEOTIDE SEQUENCE [LARGE SCALE GENOMIC DNA]</scope>
    <source>
        <strain evidence="2 3">Yellowstone</strain>
    </source>
</reference>
<dbReference type="GO" id="GO:0005506">
    <property type="term" value="F:iron ion binding"/>
    <property type="evidence" value="ECO:0007669"/>
    <property type="project" value="InterPro"/>
</dbReference>